<dbReference type="PROSITE" id="PS00113">
    <property type="entry name" value="ADENYLATE_KINASE"/>
    <property type="match status" value="1"/>
</dbReference>
<evidence type="ECO:0000256" key="2">
    <source>
        <dbReference type="ARBA" id="ARBA00022727"/>
    </source>
</evidence>
<feature type="binding site" evidence="5">
    <location>
        <position position="139"/>
    </location>
    <ligand>
        <name>AMP</name>
        <dbReference type="ChEBI" id="CHEBI:456215"/>
    </ligand>
</feature>
<proteinExistence type="inferred from homology"/>
<dbReference type="SUPFAM" id="SSF52540">
    <property type="entry name" value="P-loop containing nucleoside triphosphate hydrolases"/>
    <property type="match status" value="1"/>
</dbReference>
<dbReference type="GO" id="GO:0044209">
    <property type="term" value="P:AMP salvage"/>
    <property type="evidence" value="ECO:0007669"/>
    <property type="project" value="UniProtKB-UniRule"/>
</dbReference>
<evidence type="ECO:0000256" key="6">
    <source>
        <dbReference type="RuleBase" id="RU003330"/>
    </source>
</evidence>
<feature type="binding site" evidence="5">
    <location>
        <position position="31"/>
    </location>
    <ligand>
        <name>AMP</name>
        <dbReference type="ChEBI" id="CHEBI:456215"/>
    </ligand>
</feature>
<keyword evidence="9" id="KW-1185">Reference proteome</keyword>
<dbReference type="PRINTS" id="PR00094">
    <property type="entry name" value="ADENYLTKNASE"/>
</dbReference>
<comment type="catalytic activity">
    <reaction evidence="5 7">
        <text>AMP + ATP = 2 ADP</text>
        <dbReference type="Rhea" id="RHEA:12973"/>
        <dbReference type="ChEBI" id="CHEBI:30616"/>
        <dbReference type="ChEBI" id="CHEBI:456215"/>
        <dbReference type="ChEBI" id="CHEBI:456216"/>
        <dbReference type="EC" id="2.7.4.3"/>
    </reaction>
</comment>
<dbReference type="CDD" id="cd01428">
    <property type="entry name" value="ADK"/>
    <property type="match status" value="1"/>
</dbReference>
<dbReference type="NCBIfam" id="NF011100">
    <property type="entry name" value="PRK14527.1"/>
    <property type="match status" value="1"/>
</dbReference>
<comment type="similarity">
    <text evidence="5 6">Belongs to the adenylate kinase family.</text>
</comment>
<dbReference type="NCBIfam" id="TIGR01351">
    <property type="entry name" value="adk"/>
    <property type="match status" value="1"/>
</dbReference>
<evidence type="ECO:0000256" key="4">
    <source>
        <dbReference type="ARBA" id="ARBA00022777"/>
    </source>
</evidence>
<protein>
    <recommendedName>
        <fullName evidence="5 7">Adenylate kinase</fullName>
        <shortName evidence="5">AK</shortName>
        <ecNumber evidence="5 7">2.7.4.3</ecNumber>
    </recommendedName>
    <alternativeName>
        <fullName evidence="5">ATP-AMP transphosphorylase</fullName>
    </alternativeName>
    <alternativeName>
        <fullName evidence="5">ATP:AMP phosphotransferase</fullName>
    </alternativeName>
    <alternativeName>
        <fullName evidence="5">Adenylate monophosphate kinase</fullName>
    </alternativeName>
</protein>
<evidence type="ECO:0000256" key="3">
    <source>
        <dbReference type="ARBA" id="ARBA00022741"/>
    </source>
</evidence>
<keyword evidence="2 5" id="KW-0545">Nucleotide biosynthesis</keyword>
<feature type="binding site" evidence="5">
    <location>
        <begin position="10"/>
        <end position="15"/>
    </location>
    <ligand>
        <name>ATP</name>
        <dbReference type="ChEBI" id="CHEBI:30616"/>
    </ligand>
</feature>
<comment type="function">
    <text evidence="5">Catalyzes the reversible transfer of the terminal phosphate group between ATP and AMP. Plays an important role in cellular energy homeostasis and in adenine nucleotide metabolism.</text>
</comment>
<feature type="binding site" evidence="5">
    <location>
        <position position="36"/>
    </location>
    <ligand>
        <name>AMP</name>
        <dbReference type="ChEBI" id="CHEBI:456215"/>
    </ligand>
</feature>
<evidence type="ECO:0000256" key="7">
    <source>
        <dbReference type="RuleBase" id="RU003331"/>
    </source>
</evidence>
<dbReference type="InterPro" id="IPR027417">
    <property type="entry name" value="P-loop_NTPase"/>
</dbReference>
<dbReference type="Gene3D" id="3.40.50.300">
    <property type="entry name" value="P-loop containing nucleotide triphosphate hydrolases"/>
    <property type="match status" value="1"/>
</dbReference>
<name>A0A9X2RJ13_9PROT</name>
<feature type="binding site" evidence="5">
    <location>
        <position position="127"/>
    </location>
    <ligand>
        <name>ATP</name>
        <dbReference type="ChEBI" id="CHEBI:30616"/>
    </ligand>
</feature>
<feature type="region of interest" description="NMP" evidence="5">
    <location>
        <begin position="30"/>
        <end position="59"/>
    </location>
</feature>
<keyword evidence="3 5" id="KW-0547">Nucleotide-binding</keyword>
<keyword evidence="5 7" id="KW-0067">ATP-binding</keyword>
<dbReference type="Proteomes" id="UP001142610">
    <property type="component" value="Unassembled WGS sequence"/>
</dbReference>
<dbReference type="InterPro" id="IPR000850">
    <property type="entry name" value="Adenylat/UMP-CMP_kin"/>
</dbReference>
<comment type="caution">
    <text evidence="5">Lacks conserved residue(s) required for the propagation of feature annotation.</text>
</comment>
<dbReference type="GO" id="GO:0005524">
    <property type="term" value="F:ATP binding"/>
    <property type="evidence" value="ECO:0007669"/>
    <property type="project" value="UniProtKB-UniRule"/>
</dbReference>
<dbReference type="PANTHER" id="PTHR23359">
    <property type="entry name" value="NUCLEOTIDE KINASE"/>
    <property type="match status" value="1"/>
</dbReference>
<feature type="binding site" evidence="5">
    <location>
        <position position="150"/>
    </location>
    <ligand>
        <name>AMP</name>
        <dbReference type="ChEBI" id="CHEBI:456215"/>
    </ligand>
</feature>
<feature type="binding site" evidence="5">
    <location>
        <position position="178"/>
    </location>
    <ligand>
        <name>ATP</name>
        <dbReference type="ChEBI" id="CHEBI:30616"/>
    </ligand>
</feature>
<dbReference type="NCBIfam" id="NF011105">
    <property type="entry name" value="PRK14532.1"/>
    <property type="match status" value="1"/>
</dbReference>
<evidence type="ECO:0000256" key="5">
    <source>
        <dbReference type="HAMAP-Rule" id="MF_00235"/>
    </source>
</evidence>
<evidence type="ECO:0000256" key="1">
    <source>
        <dbReference type="ARBA" id="ARBA00022679"/>
    </source>
</evidence>
<dbReference type="AlphaFoldDB" id="A0A9X2RJ13"/>
<sequence length="193" mass="21154">MIVIFLGPPGAGKGTQAKMVAAKQHIPQLSTGDMLRAAIAAGTELGQKCKAVMDAGDLVSDEIVTGIIGERIAMEDCRNGFLLDGFPRTVRQAELLDELLEKAGRQVDVVLELTVNDEELINRLNSRIQQTKDSGGEVRTDDNEETFRKRLAVYNEQTAPLVPYYEKQGLLKKVDGMQPIEDVTKSIERALAT</sequence>
<comment type="pathway">
    <text evidence="5">Purine metabolism; AMP biosynthesis via salvage pathway; AMP from ADP: step 1/1.</text>
</comment>
<keyword evidence="1 5" id="KW-0808">Transferase</keyword>
<dbReference type="GO" id="GO:0005737">
    <property type="term" value="C:cytoplasm"/>
    <property type="evidence" value="ECO:0007669"/>
    <property type="project" value="UniProtKB-SubCell"/>
</dbReference>
<dbReference type="InterPro" id="IPR033690">
    <property type="entry name" value="Adenylat_kinase_CS"/>
</dbReference>
<dbReference type="EMBL" id="JANIBC010000001">
    <property type="protein sequence ID" value="MCQ8184367.1"/>
    <property type="molecule type" value="Genomic_DNA"/>
</dbReference>
<dbReference type="NCBIfam" id="NF011104">
    <property type="entry name" value="PRK14531.1"/>
    <property type="match status" value="1"/>
</dbReference>
<dbReference type="InterPro" id="IPR006259">
    <property type="entry name" value="Adenyl_kin_sub"/>
</dbReference>
<dbReference type="Pfam" id="PF00406">
    <property type="entry name" value="ADK"/>
    <property type="match status" value="1"/>
</dbReference>
<reference evidence="8" key="1">
    <citation type="submission" date="2022-07" db="EMBL/GenBank/DDBJ databases">
        <title>Parvularcula maris sp. nov., an algicidal bacterium isolated from seawater.</title>
        <authorList>
            <person name="Li F."/>
        </authorList>
    </citation>
    <scope>NUCLEOTIDE SEQUENCE</scope>
    <source>
        <strain evidence="8">BGMRC 0090</strain>
    </source>
</reference>
<comment type="domain">
    <text evidence="5">Consists of three domains, a large central CORE domain and two small peripheral domains, NMPbind and LID, which undergo movements during catalysis. The LID domain closes over the site of phosphoryl transfer upon ATP binding. Assembling and dissambling the active center during each catalytic cycle provides an effective means to prevent ATP hydrolysis.</text>
</comment>
<comment type="subcellular location">
    <subcellularLocation>
        <location evidence="5 7">Cytoplasm</location>
    </subcellularLocation>
</comment>
<evidence type="ECO:0000313" key="9">
    <source>
        <dbReference type="Proteomes" id="UP001142610"/>
    </source>
</evidence>
<dbReference type="NCBIfam" id="NF001381">
    <property type="entry name" value="PRK00279.1-3"/>
    <property type="match status" value="1"/>
</dbReference>
<keyword evidence="4 5" id="KW-0418">Kinase</keyword>
<dbReference type="NCBIfam" id="NF011101">
    <property type="entry name" value="PRK14528.1"/>
    <property type="match status" value="1"/>
</dbReference>
<organism evidence="8 9">
    <name type="scientific">Parvularcula maris</name>
    <dbReference type="NCBI Taxonomy" id="2965077"/>
    <lineage>
        <taxon>Bacteria</taxon>
        <taxon>Pseudomonadati</taxon>
        <taxon>Pseudomonadota</taxon>
        <taxon>Alphaproteobacteria</taxon>
        <taxon>Parvularculales</taxon>
        <taxon>Parvularculaceae</taxon>
        <taxon>Parvularcula</taxon>
    </lineage>
</organism>
<accession>A0A9X2RJ13</accession>
<comment type="caution">
    <text evidence="8">The sequence shown here is derived from an EMBL/GenBank/DDBJ whole genome shotgun (WGS) entry which is preliminary data.</text>
</comment>
<dbReference type="GO" id="GO:0004017">
    <property type="term" value="F:AMP kinase activity"/>
    <property type="evidence" value="ECO:0007669"/>
    <property type="project" value="UniProtKB-UniRule"/>
</dbReference>
<feature type="binding site" evidence="5">
    <location>
        <begin position="57"/>
        <end position="59"/>
    </location>
    <ligand>
        <name>AMP</name>
        <dbReference type="ChEBI" id="CHEBI:456215"/>
    </ligand>
</feature>
<feature type="binding site" evidence="5">
    <location>
        <begin position="85"/>
        <end position="88"/>
    </location>
    <ligand>
        <name>AMP</name>
        <dbReference type="ChEBI" id="CHEBI:456215"/>
    </ligand>
</feature>
<comment type="subunit">
    <text evidence="5 7">Monomer.</text>
</comment>
<gene>
    <name evidence="5" type="primary">adk</name>
    <name evidence="8" type="ORF">NOG11_03115</name>
</gene>
<keyword evidence="5" id="KW-0963">Cytoplasm</keyword>
<evidence type="ECO:0000313" key="8">
    <source>
        <dbReference type="EMBL" id="MCQ8184367.1"/>
    </source>
</evidence>
<dbReference type="RefSeq" id="WP_256618169.1">
    <property type="nucleotide sequence ID" value="NZ_JANIBC010000001.1"/>
</dbReference>
<dbReference type="HAMAP" id="MF_00235">
    <property type="entry name" value="Adenylate_kinase_Adk"/>
    <property type="match status" value="1"/>
</dbReference>
<feature type="binding site" evidence="5">
    <location>
        <position position="92"/>
    </location>
    <ligand>
        <name>AMP</name>
        <dbReference type="ChEBI" id="CHEBI:456215"/>
    </ligand>
</feature>
<dbReference type="EC" id="2.7.4.3" evidence="5 7"/>